<sequence>MHEAVAEQRITFGSPQGPASIYHLSLSTAQKQQDLGFRSGPIPISEAAILRLYSISYYRGDHDMYLGACVLQVCGVHSCAKCHWARLCFLQVLFHLHKAQFQVNPPTLFLFALLVYFLQLLLHISHQAAICRGKPKSIHAPNLLGLGWLVCVTGDSHDFMREE</sequence>
<organism evidence="2 3">
    <name type="scientific">Gopherus evgoodei</name>
    <name type="common">Goodes thornscrub tortoise</name>
    <dbReference type="NCBI Taxonomy" id="1825980"/>
    <lineage>
        <taxon>Eukaryota</taxon>
        <taxon>Metazoa</taxon>
        <taxon>Chordata</taxon>
        <taxon>Craniata</taxon>
        <taxon>Vertebrata</taxon>
        <taxon>Euteleostomi</taxon>
        <taxon>Archelosauria</taxon>
        <taxon>Testudinata</taxon>
        <taxon>Testudines</taxon>
        <taxon>Cryptodira</taxon>
        <taxon>Durocryptodira</taxon>
        <taxon>Testudinoidea</taxon>
        <taxon>Testudinidae</taxon>
        <taxon>Gopherus</taxon>
    </lineage>
</organism>
<keyword evidence="1" id="KW-1133">Transmembrane helix</keyword>
<dbReference type="AlphaFoldDB" id="A0A8C4YFK1"/>
<keyword evidence="1" id="KW-0812">Transmembrane</keyword>
<reference evidence="2" key="3">
    <citation type="submission" date="2025-09" db="UniProtKB">
        <authorList>
            <consortium name="Ensembl"/>
        </authorList>
    </citation>
    <scope>IDENTIFICATION</scope>
</reference>
<evidence type="ECO:0000313" key="3">
    <source>
        <dbReference type="Proteomes" id="UP000694390"/>
    </source>
</evidence>
<evidence type="ECO:0000313" key="2">
    <source>
        <dbReference type="Ensembl" id="ENSGEVP00005024531.1"/>
    </source>
</evidence>
<feature type="transmembrane region" description="Helical" evidence="1">
    <location>
        <begin position="107"/>
        <end position="124"/>
    </location>
</feature>
<dbReference type="Ensembl" id="ENSGEVT00005025797.1">
    <property type="protein sequence ID" value="ENSGEVP00005024531.1"/>
    <property type="gene ID" value="ENSGEVG00005017422.1"/>
</dbReference>
<evidence type="ECO:0000256" key="1">
    <source>
        <dbReference type="SAM" id="Phobius"/>
    </source>
</evidence>
<reference evidence="2" key="1">
    <citation type="submission" date="2019-06" db="EMBL/GenBank/DDBJ databases">
        <title>G10K-VGP Goodes thornscrub tortoise genome, primary haplotype.</title>
        <authorList>
            <person name="Murphy B."/>
            <person name="Edwards T."/>
            <person name="Rhie A."/>
            <person name="Koren S."/>
            <person name="Phillippy A."/>
            <person name="Fedrigo O."/>
            <person name="Haase B."/>
            <person name="Mountcastle J."/>
            <person name="Lewin H."/>
            <person name="Damas J."/>
            <person name="Howe K."/>
            <person name="Formenti G."/>
            <person name="Myers G."/>
            <person name="Durbin R."/>
            <person name="Jarvis E.D."/>
        </authorList>
    </citation>
    <scope>NUCLEOTIDE SEQUENCE [LARGE SCALE GENOMIC DNA]</scope>
</reference>
<keyword evidence="3" id="KW-1185">Reference proteome</keyword>
<dbReference type="GeneTree" id="ENSGT00980000198949"/>
<protein>
    <submittedName>
        <fullName evidence="2">Uncharacterized protein</fullName>
    </submittedName>
</protein>
<proteinExistence type="predicted"/>
<reference evidence="2" key="2">
    <citation type="submission" date="2025-08" db="UniProtKB">
        <authorList>
            <consortium name="Ensembl"/>
        </authorList>
    </citation>
    <scope>IDENTIFICATION</scope>
</reference>
<dbReference type="Proteomes" id="UP000694390">
    <property type="component" value="Chromosome 7"/>
</dbReference>
<accession>A0A8C4YFK1</accession>
<name>A0A8C4YFK1_9SAUR</name>
<keyword evidence="1" id="KW-0472">Membrane</keyword>